<evidence type="ECO:0000256" key="5">
    <source>
        <dbReference type="SAM" id="Phobius"/>
    </source>
</evidence>
<feature type="transmembrane region" description="Helical" evidence="5">
    <location>
        <begin position="1098"/>
        <end position="1117"/>
    </location>
</feature>
<dbReference type="GO" id="GO:0005319">
    <property type="term" value="F:lipid transporter activity"/>
    <property type="evidence" value="ECO:0007669"/>
    <property type="project" value="TreeGrafter"/>
</dbReference>
<gene>
    <name evidence="7" type="primary">Dana\GF25113</name>
    <name evidence="7" type="synonym">dana_GLEANR_9791</name>
    <name evidence="7" type="ORF">GF25113</name>
</gene>
<dbReference type="InterPro" id="IPR026082">
    <property type="entry name" value="ABCA"/>
</dbReference>
<evidence type="ECO:0000313" key="7">
    <source>
        <dbReference type="EMBL" id="KPU77837.1"/>
    </source>
</evidence>
<dbReference type="Pfam" id="PF12698">
    <property type="entry name" value="ABC2_membrane_3"/>
    <property type="match status" value="2"/>
</dbReference>
<keyword evidence="8" id="KW-1185">Reference proteome</keyword>
<dbReference type="GO" id="GO:0005524">
    <property type="term" value="F:ATP binding"/>
    <property type="evidence" value="ECO:0007669"/>
    <property type="project" value="InterPro"/>
</dbReference>
<feature type="transmembrane region" description="Helical" evidence="5">
    <location>
        <begin position="347"/>
        <end position="368"/>
    </location>
</feature>
<accession>A0A0P8XSY4</accession>
<evidence type="ECO:0000259" key="6">
    <source>
        <dbReference type="PROSITE" id="PS50893"/>
    </source>
</evidence>
<dbReference type="EC" id="3.6.1.3" evidence="7"/>
<dbReference type="PROSITE" id="PS50893">
    <property type="entry name" value="ABC_TRANSPORTER_2"/>
    <property type="match status" value="2"/>
</dbReference>
<dbReference type="STRING" id="7217.A0A0P8XSY4"/>
<dbReference type="InterPro" id="IPR003439">
    <property type="entry name" value="ABC_transporter-like_ATP-bd"/>
</dbReference>
<keyword evidence="7" id="KW-0378">Hydrolase</keyword>
<protein>
    <submittedName>
        <fullName evidence="7">Uncharacterized protein, isoform C</fullName>
        <ecNumber evidence="7">3.6.1.3</ecNumber>
    </submittedName>
</protein>
<keyword evidence="4 5" id="KW-0472">Membrane</keyword>
<dbReference type="EMBL" id="CH902618">
    <property type="protein sequence ID" value="KPU77837.1"/>
    <property type="molecule type" value="Genomic_DNA"/>
</dbReference>
<feature type="transmembrane region" description="Helical" evidence="5">
    <location>
        <begin position="377"/>
        <end position="396"/>
    </location>
</feature>
<feature type="transmembrane region" description="Helical" evidence="5">
    <location>
        <begin position="278"/>
        <end position="307"/>
    </location>
</feature>
<dbReference type="SUPFAM" id="SSF52540">
    <property type="entry name" value="P-loop containing nucleoside triphosphate hydrolases"/>
    <property type="match status" value="2"/>
</dbReference>
<feature type="transmembrane region" description="Helical" evidence="5">
    <location>
        <begin position="1019"/>
        <end position="1039"/>
    </location>
</feature>
<dbReference type="Gene3D" id="3.40.50.300">
    <property type="entry name" value="P-loop containing nucleotide triphosphate hydrolases"/>
    <property type="match status" value="2"/>
</dbReference>
<dbReference type="InterPro" id="IPR027417">
    <property type="entry name" value="P-loop_NTPase"/>
</dbReference>
<dbReference type="GO" id="GO:0016887">
    <property type="term" value="F:ATP hydrolysis activity"/>
    <property type="evidence" value="ECO:0007669"/>
    <property type="project" value="InterPro"/>
</dbReference>
<comment type="subcellular location">
    <subcellularLocation>
        <location evidence="1">Membrane</location>
        <topology evidence="1">Multi-pass membrane protein</topology>
    </subcellularLocation>
</comment>
<dbReference type="GeneID" id="6507739"/>
<evidence type="ECO:0000256" key="1">
    <source>
        <dbReference type="ARBA" id="ARBA00004141"/>
    </source>
</evidence>
<feature type="transmembrane region" description="Helical" evidence="5">
    <location>
        <begin position="238"/>
        <end position="258"/>
    </location>
</feature>
<feature type="transmembrane region" description="Helical" evidence="5">
    <location>
        <begin position="1124"/>
        <end position="1145"/>
    </location>
</feature>
<dbReference type="InterPro" id="IPR013525">
    <property type="entry name" value="ABC2_TM"/>
</dbReference>
<feature type="transmembrane region" description="Helical" evidence="5">
    <location>
        <begin position="431"/>
        <end position="453"/>
    </location>
</feature>
<feature type="domain" description="ABC transporter" evidence="6">
    <location>
        <begin position="477"/>
        <end position="708"/>
    </location>
</feature>
<feature type="transmembrane region" description="Helical" evidence="5">
    <location>
        <begin position="319"/>
        <end position="341"/>
    </location>
</feature>
<feature type="domain" description="ABC transporter" evidence="6">
    <location>
        <begin position="1254"/>
        <end position="1490"/>
    </location>
</feature>
<evidence type="ECO:0000256" key="3">
    <source>
        <dbReference type="ARBA" id="ARBA00022989"/>
    </source>
</evidence>
<keyword evidence="2 5" id="KW-0812">Transmembrane</keyword>
<feature type="transmembrane region" description="Helical" evidence="5">
    <location>
        <begin position="1202"/>
        <end position="1222"/>
    </location>
</feature>
<name>A0A0P8XSY4_DROAN</name>
<sequence length="1587" mass="180772">MALKCLTILCKNFKTYTRIDIIIYLLLPMLMLHLVWMRCRQNGENPSHCFIRSDGMLGNNVKLNSLYNTMESVAEMSPEKVLLLYSNEDSITASLASALKNALKLRNVLEVESESDLEEKLFNGNYLGGIGWKSNKDYRNVTIRFPSTLRSAPIEVWETDKIKSETIETTSYYKNEGFVQIIYAITAFLNNKDISKVAQVYKDSKVRILSRPFIFDKANKKDFYEKLQDPIKELGENVLPFYLGILYIYPFVRLVMYMQTEKTKQLNDLMNIAGANRFFHYLCWFVSSLIVLSVINVLTVFVLKAPICNNGNILNCSSFTALLLFFSIWSVSGICFCFLLNSLLQKVILSAFVVAFFCILGYLLYIFLKPTVLILRYVLYILFQYAFLVGLGEIIHSEAESDGLRMNSITHTGNLFKASNEGNLPHNFVDIPIIMLIVAAASLILCLFIELCFPGRYGVSKLRTSHSKKGYDHPAVVQAHMINKWQKNKMPLKNFTMNMYDDQITTILGLSDSGKSAAANSISGSSPGNSGWVKVDDYDIIKRHSAARSSLGLSPQHRPLFGSLTVKEHLDFFSSLRGGPKRGVSKKRSTQKYLKALDLDNVASVKARNLSDSDRKRLSVACAFCGDPRIIILDEPTEGLEPSERRLMWDFLQSEKRCRTIIVTTYHIEEADFLADRVAILCDGQIIFNGTSVFLRNSYGSGYQLVCSQGQISVEPIITNMVLKHIPDTSSSGDRPCEVSYNIPQTSCRSIVPLLRELEGSEHSYNMEAIQIGTTPIIEKFVNATTPACNGFSKCNLMSNTSAPDECLLRGCRLCCNQWKAMCLKKVYHTKHNCLFFFPLLLTLLMAAAGLLTRFKSLPVPLKYRDENSRNFVSQEPFLLDLKSYGSNCSYAFVTKKSEKERHSLVSALQQKSSCHLDYIREEDLNKNRESYNEKYILALQINKCEILTYYSTKWLHSEAVCAAIMGKFANADVLNRACTDEKIEIPKKSIDFYNHPYRSIQYNVNSTVLQVECFESGAFYLLFLVLSIFSGFFAASIIRERVIGFKLLQQVEGLNMATFWLSHLLWDWMWLSILSILLLIIMYLIMDKEFNDETVGYAYALILFNLAQLPFLYLLMQLFKRKIFGWIIPILLLFLMAIPFVLAAPDVPFGVFYLVPIYTAIALVHSICIHKSSYEVCKGRNDKRYGGCETHPHTTCIWAGLPYIVILIVLAMLYFLLLLLYEKGLGKNKRLISGQNRGSESGCTSDRMTRNEQRNHSLILDKVTKRHSRTPIRDISVMLKPMDVLGLVGERSGKTGLNKLIVSKHNLSMGRILVKGVDVHSHNKNKFKAYKYLGFCPQRDYFDPKFTGRENLKIFCLIRGIRPRKVKVVSEELAENLNFKEHLDKKSKKYTISDKRKLSTAISVIGTPPLIILDEPTAGVEKAHRADVLDVLKRVNEFGSTILLSSNNIEDFQSLCNRLALIKRGKIVQFGNVDSYKNSQRRGLILMLKIRHHVTGYEIGPGKSSIDKQNIIQVITQFLVRHFGNVYLLEEVQGDVLFYIQNTSVPLAKAFKLIEQNRHDLFISDFYLKHENMELTFVTQNFRILR</sequence>
<keyword evidence="3 5" id="KW-1133">Transmembrane helix</keyword>
<dbReference type="eggNOG" id="KOG0059">
    <property type="taxonomic scope" value="Eukaryota"/>
</dbReference>
<dbReference type="OrthoDB" id="8061355at2759"/>
<reference evidence="7 8" key="1">
    <citation type="journal article" date="2007" name="Nature">
        <title>Evolution of genes and genomes on the Drosophila phylogeny.</title>
        <authorList>
            <consortium name="Drosophila 12 Genomes Consortium"/>
            <person name="Clark A.G."/>
            <person name="Eisen M.B."/>
            <person name="Smith D.R."/>
            <person name="Bergman C.M."/>
            <person name="Oliver B."/>
            <person name="Markow T.A."/>
            <person name="Kaufman T.C."/>
            <person name="Kellis M."/>
            <person name="Gelbart W."/>
            <person name="Iyer V.N."/>
            <person name="Pollard D.A."/>
            <person name="Sackton T.B."/>
            <person name="Larracuente A.M."/>
            <person name="Singh N.D."/>
            <person name="Abad J.P."/>
            <person name="Abt D.N."/>
            <person name="Adryan B."/>
            <person name="Aguade M."/>
            <person name="Akashi H."/>
            <person name="Anderson W.W."/>
            <person name="Aquadro C.F."/>
            <person name="Ardell D.H."/>
            <person name="Arguello R."/>
            <person name="Artieri C.G."/>
            <person name="Barbash D.A."/>
            <person name="Barker D."/>
            <person name="Barsanti P."/>
            <person name="Batterham P."/>
            <person name="Batzoglou S."/>
            <person name="Begun D."/>
            <person name="Bhutkar A."/>
            <person name="Blanco E."/>
            <person name="Bosak S.A."/>
            <person name="Bradley R.K."/>
            <person name="Brand A.D."/>
            <person name="Brent M.R."/>
            <person name="Brooks A.N."/>
            <person name="Brown R.H."/>
            <person name="Butlin R.K."/>
            <person name="Caggese C."/>
            <person name="Calvi B.R."/>
            <person name="Bernardo de Carvalho A."/>
            <person name="Caspi A."/>
            <person name="Castrezana S."/>
            <person name="Celniker S.E."/>
            <person name="Chang J.L."/>
            <person name="Chapple C."/>
            <person name="Chatterji S."/>
            <person name="Chinwalla A."/>
            <person name="Civetta A."/>
            <person name="Clifton S.W."/>
            <person name="Comeron J.M."/>
            <person name="Costello J.C."/>
            <person name="Coyne J.A."/>
            <person name="Daub J."/>
            <person name="David R.G."/>
            <person name="Delcher A.L."/>
            <person name="Delehaunty K."/>
            <person name="Do C.B."/>
            <person name="Ebling H."/>
            <person name="Edwards K."/>
            <person name="Eickbush T."/>
            <person name="Evans J.D."/>
            <person name="Filipski A."/>
            <person name="Findeiss S."/>
            <person name="Freyhult E."/>
            <person name="Fulton L."/>
            <person name="Fulton R."/>
            <person name="Garcia A.C."/>
            <person name="Gardiner A."/>
            <person name="Garfield D.A."/>
            <person name="Garvin B.E."/>
            <person name="Gibson G."/>
            <person name="Gilbert D."/>
            <person name="Gnerre S."/>
            <person name="Godfrey J."/>
            <person name="Good R."/>
            <person name="Gotea V."/>
            <person name="Gravely B."/>
            <person name="Greenberg A.J."/>
            <person name="Griffiths-Jones S."/>
            <person name="Gross S."/>
            <person name="Guigo R."/>
            <person name="Gustafson E.A."/>
            <person name="Haerty W."/>
            <person name="Hahn M.W."/>
            <person name="Halligan D.L."/>
            <person name="Halpern A.L."/>
            <person name="Halter G.M."/>
            <person name="Han M.V."/>
            <person name="Heger A."/>
            <person name="Hillier L."/>
            <person name="Hinrichs A.S."/>
            <person name="Holmes I."/>
            <person name="Hoskins R.A."/>
            <person name="Hubisz M.J."/>
            <person name="Hultmark D."/>
            <person name="Huntley M.A."/>
            <person name="Jaffe D.B."/>
            <person name="Jagadeeshan S."/>
            <person name="Jeck W.R."/>
            <person name="Johnson J."/>
            <person name="Jones C.D."/>
            <person name="Jordan W.C."/>
            <person name="Karpen G.H."/>
            <person name="Kataoka E."/>
            <person name="Keightley P.D."/>
            <person name="Kheradpour P."/>
            <person name="Kirkness E.F."/>
            <person name="Koerich L.B."/>
            <person name="Kristiansen K."/>
            <person name="Kudrna D."/>
            <person name="Kulathinal R.J."/>
            <person name="Kumar S."/>
            <person name="Kwok R."/>
            <person name="Lander E."/>
            <person name="Langley C.H."/>
            <person name="Lapoint R."/>
            <person name="Lazzaro B.P."/>
            <person name="Lee S.J."/>
            <person name="Levesque L."/>
            <person name="Li R."/>
            <person name="Lin C.F."/>
            <person name="Lin M.F."/>
            <person name="Lindblad-Toh K."/>
            <person name="Llopart A."/>
            <person name="Long M."/>
            <person name="Low L."/>
            <person name="Lozovsky E."/>
            <person name="Lu J."/>
            <person name="Luo M."/>
            <person name="Machado C.A."/>
            <person name="Makalowski W."/>
            <person name="Marzo M."/>
            <person name="Matsuda M."/>
            <person name="Matzkin L."/>
            <person name="McAllister B."/>
            <person name="McBride C.S."/>
            <person name="McKernan B."/>
            <person name="McKernan K."/>
            <person name="Mendez-Lago M."/>
            <person name="Minx P."/>
            <person name="Mollenhauer M.U."/>
            <person name="Montooth K."/>
            <person name="Mount S.M."/>
            <person name="Mu X."/>
            <person name="Myers E."/>
            <person name="Negre B."/>
            <person name="Newfeld S."/>
            <person name="Nielsen R."/>
            <person name="Noor M.A."/>
            <person name="O'Grady P."/>
            <person name="Pachter L."/>
            <person name="Papaceit M."/>
            <person name="Parisi M.J."/>
            <person name="Parisi M."/>
            <person name="Parts L."/>
            <person name="Pedersen J.S."/>
            <person name="Pesole G."/>
            <person name="Phillippy A.M."/>
            <person name="Ponting C.P."/>
            <person name="Pop M."/>
            <person name="Porcelli D."/>
            <person name="Powell J.R."/>
            <person name="Prohaska S."/>
            <person name="Pruitt K."/>
            <person name="Puig M."/>
            <person name="Quesneville H."/>
            <person name="Ram K.R."/>
            <person name="Rand D."/>
            <person name="Rasmussen M.D."/>
            <person name="Reed L.K."/>
            <person name="Reenan R."/>
            <person name="Reily A."/>
            <person name="Remington K.A."/>
            <person name="Rieger T.T."/>
            <person name="Ritchie M.G."/>
            <person name="Robin C."/>
            <person name="Rogers Y.H."/>
            <person name="Rohde C."/>
            <person name="Rozas J."/>
            <person name="Rubenfield M.J."/>
            <person name="Ruiz A."/>
            <person name="Russo S."/>
            <person name="Salzberg S.L."/>
            <person name="Sanchez-Gracia A."/>
            <person name="Saranga D.J."/>
            <person name="Sato H."/>
            <person name="Schaeffer S.W."/>
            <person name="Schatz M.C."/>
            <person name="Schlenke T."/>
            <person name="Schwartz R."/>
            <person name="Segarra C."/>
            <person name="Singh R.S."/>
            <person name="Sirot L."/>
            <person name="Sirota M."/>
            <person name="Sisneros N.B."/>
            <person name="Smith C.D."/>
            <person name="Smith T.F."/>
            <person name="Spieth J."/>
            <person name="Stage D.E."/>
            <person name="Stark A."/>
            <person name="Stephan W."/>
            <person name="Strausberg R.L."/>
            <person name="Strempel S."/>
            <person name="Sturgill D."/>
            <person name="Sutton G."/>
            <person name="Sutton G.G."/>
            <person name="Tao W."/>
            <person name="Teichmann S."/>
            <person name="Tobari Y.N."/>
            <person name="Tomimura Y."/>
            <person name="Tsolas J.M."/>
            <person name="Valente V.L."/>
            <person name="Venter E."/>
            <person name="Venter J.C."/>
            <person name="Vicario S."/>
            <person name="Vieira F.G."/>
            <person name="Vilella A.J."/>
            <person name="Villasante A."/>
            <person name="Walenz B."/>
            <person name="Wang J."/>
            <person name="Wasserman M."/>
            <person name="Watts T."/>
            <person name="Wilson D."/>
            <person name="Wilson R.K."/>
            <person name="Wing R.A."/>
            <person name="Wolfner M.F."/>
            <person name="Wong A."/>
            <person name="Wong G.K."/>
            <person name="Wu C.I."/>
            <person name="Wu G."/>
            <person name="Yamamoto D."/>
            <person name="Yang H.P."/>
            <person name="Yang S.P."/>
            <person name="Yorke J.A."/>
            <person name="Yoshida K."/>
            <person name="Zdobnov E."/>
            <person name="Zhang P."/>
            <person name="Zhang Y."/>
            <person name="Zimin A.V."/>
            <person name="Baldwin J."/>
            <person name="Abdouelleil A."/>
            <person name="Abdulkadir J."/>
            <person name="Abebe A."/>
            <person name="Abera B."/>
            <person name="Abreu J."/>
            <person name="Acer S.C."/>
            <person name="Aftuck L."/>
            <person name="Alexander A."/>
            <person name="An P."/>
            <person name="Anderson E."/>
            <person name="Anderson S."/>
            <person name="Arachi H."/>
            <person name="Azer M."/>
            <person name="Bachantsang P."/>
            <person name="Barry A."/>
            <person name="Bayul T."/>
            <person name="Berlin A."/>
            <person name="Bessette D."/>
            <person name="Bloom T."/>
            <person name="Blye J."/>
            <person name="Boguslavskiy L."/>
            <person name="Bonnet C."/>
            <person name="Boukhgalter B."/>
            <person name="Bourzgui I."/>
            <person name="Brown A."/>
            <person name="Cahill P."/>
            <person name="Channer S."/>
            <person name="Cheshatsang Y."/>
            <person name="Chuda L."/>
            <person name="Citroen M."/>
            <person name="Collymore A."/>
            <person name="Cooke P."/>
            <person name="Costello M."/>
            <person name="D'Aco K."/>
            <person name="Daza R."/>
            <person name="De Haan G."/>
            <person name="DeGray S."/>
            <person name="DeMaso C."/>
            <person name="Dhargay N."/>
            <person name="Dooley K."/>
            <person name="Dooley E."/>
            <person name="Doricent M."/>
            <person name="Dorje P."/>
            <person name="Dorjee K."/>
            <person name="Dupes A."/>
            <person name="Elong R."/>
            <person name="Falk J."/>
            <person name="Farina A."/>
            <person name="Faro S."/>
            <person name="Ferguson D."/>
            <person name="Fisher S."/>
            <person name="Foley C.D."/>
            <person name="Franke A."/>
            <person name="Friedrich D."/>
            <person name="Gadbois L."/>
            <person name="Gearin G."/>
            <person name="Gearin C.R."/>
            <person name="Giannoukos G."/>
            <person name="Goode T."/>
            <person name="Graham J."/>
            <person name="Grandbois E."/>
            <person name="Grewal S."/>
            <person name="Gyaltsen K."/>
            <person name="Hafez N."/>
            <person name="Hagos B."/>
            <person name="Hall J."/>
            <person name="Henson C."/>
            <person name="Hollinger A."/>
            <person name="Honan T."/>
            <person name="Huard M.D."/>
            <person name="Hughes L."/>
            <person name="Hurhula B."/>
            <person name="Husby M.E."/>
            <person name="Kamat A."/>
            <person name="Kanga B."/>
            <person name="Kashin S."/>
            <person name="Khazanovich D."/>
            <person name="Kisner P."/>
            <person name="Lance K."/>
            <person name="Lara M."/>
            <person name="Lee W."/>
            <person name="Lennon N."/>
            <person name="Letendre F."/>
            <person name="LeVine R."/>
            <person name="Lipovsky A."/>
            <person name="Liu X."/>
            <person name="Liu J."/>
            <person name="Liu S."/>
            <person name="Lokyitsang T."/>
            <person name="Lokyitsang Y."/>
            <person name="Lubonja R."/>
            <person name="Lui A."/>
            <person name="MacDonald P."/>
            <person name="Magnisalis V."/>
            <person name="Maru K."/>
            <person name="Matthews C."/>
            <person name="McCusker W."/>
            <person name="McDonough S."/>
            <person name="Mehta T."/>
            <person name="Meldrim J."/>
            <person name="Meneus L."/>
            <person name="Mihai O."/>
            <person name="Mihalev A."/>
            <person name="Mihova T."/>
            <person name="Mittelman R."/>
            <person name="Mlenga V."/>
            <person name="Montmayeur A."/>
            <person name="Mulrain L."/>
            <person name="Navidi A."/>
            <person name="Naylor J."/>
            <person name="Negash T."/>
            <person name="Nguyen T."/>
            <person name="Nguyen N."/>
            <person name="Nicol R."/>
            <person name="Norbu C."/>
            <person name="Norbu N."/>
            <person name="Novod N."/>
            <person name="O'Neill B."/>
            <person name="Osman S."/>
            <person name="Markiewicz E."/>
            <person name="Oyono O.L."/>
            <person name="Patti C."/>
            <person name="Phunkhang P."/>
            <person name="Pierre F."/>
            <person name="Priest M."/>
            <person name="Raghuraman S."/>
            <person name="Rege F."/>
            <person name="Reyes R."/>
            <person name="Rise C."/>
            <person name="Rogov P."/>
            <person name="Ross K."/>
            <person name="Ryan E."/>
            <person name="Settipalli S."/>
            <person name="Shea T."/>
            <person name="Sherpa N."/>
            <person name="Shi L."/>
            <person name="Shih D."/>
            <person name="Sparrow T."/>
            <person name="Spaulding J."/>
            <person name="Stalker J."/>
            <person name="Stange-Thomann N."/>
            <person name="Stavropoulos S."/>
            <person name="Stone C."/>
            <person name="Strader C."/>
            <person name="Tesfaye S."/>
            <person name="Thomson T."/>
            <person name="Thoulutsang Y."/>
            <person name="Thoulutsang D."/>
            <person name="Topham K."/>
            <person name="Topping I."/>
            <person name="Tsamla T."/>
            <person name="Vassiliev H."/>
            <person name="Vo A."/>
            <person name="Wangchuk T."/>
            <person name="Wangdi T."/>
            <person name="Weiand M."/>
            <person name="Wilkinson J."/>
            <person name="Wilson A."/>
            <person name="Yadav S."/>
            <person name="Young G."/>
            <person name="Yu Q."/>
            <person name="Zembek L."/>
            <person name="Zhong D."/>
            <person name="Zimmer A."/>
            <person name="Zwirko Z."/>
            <person name="Jaffe D.B."/>
            <person name="Alvarez P."/>
            <person name="Brockman W."/>
            <person name="Butler J."/>
            <person name="Chin C."/>
            <person name="Gnerre S."/>
            <person name="Grabherr M."/>
            <person name="Kleber M."/>
            <person name="Mauceli E."/>
            <person name="MacCallum I."/>
        </authorList>
    </citation>
    <scope>NUCLEOTIDE SEQUENCE [LARGE SCALE GENOMIC DNA]</scope>
    <source>
        <strain evidence="8">Tucson 14024-0371.13</strain>
    </source>
</reference>
<evidence type="ECO:0000256" key="4">
    <source>
        <dbReference type="ARBA" id="ARBA00023136"/>
    </source>
</evidence>
<feature type="transmembrane region" description="Helical" evidence="5">
    <location>
        <begin position="1060"/>
        <end position="1086"/>
    </location>
</feature>
<dbReference type="GO" id="GO:0140359">
    <property type="term" value="F:ABC-type transporter activity"/>
    <property type="evidence" value="ECO:0007669"/>
    <property type="project" value="InterPro"/>
</dbReference>
<evidence type="ECO:0000256" key="2">
    <source>
        <dbReference type="ARBA" id="ARBA00022692"/>
    </source>
</evidence>
<dbReference type="PANTHER" id="PTHR19229">
    <property type="entry name" value="ATP-BINDING CASSETTE TRANSPORTER SUBFAMILY A ABCA"/>
    <property type="match status" value="1"/>
</dbReference>
<dbReference type="Pfam" id="PF00005">
    <property type="entry name" value="ABC_tran"/>
    <property type="match status" value="2"/>
</dbReference>
<dbReference type="PANTHER" id="PTHR19229:SF250">
    <property type="entry name" value="ABC TRANSPORTER DOMAIN-CONTAINING PROTEIN-RELATED"/>
    <property type="match status" value="1"/>
</dbReference>
<organism evidence="7 8">
    <name type="scientific">Drosophila ananassae</name>
    <name type="common">Fruit fly</name>
    <dbReference type="NCBI Taxonomy" id="7217"/>
    <lineage>
        <taxon>Eukaryota</taxon>
        <taxon>Metazoa</taxon>
        <taxon>Ecdysozoa</taxon>
        <taxon>Arthropoda</taxon>
        <taxon>Hexapoda</taxon>
        <taxon>Insecta</taxon>
        <taxon>Pterygota</taxon>
        <taxon>Neoptera</taxon>
        <taxon>Endopterygota</taxon>
        <taxon>Diptera</taxon>
        <taxon>Brachycera</taxon>
        <taxon>Muscomorpha</taxon>
        <taxon>Ephydroidea</taxon>
        <taxon>Drosophilidae</taxon>
        <taxon>Drosophila</taxon>
        <taxon>Sophophora</taxon>
    </lineage>
</organism>
<evidence type="ECO:0000313" key="8">
    <source>
        <dbReference type="Proteomes" id="UP000007801"/>
    </source>
</evidence>
<feature type="transmembrane region" description="Helical" evidence="5">
    <location>
        <begin position="21"/>
        <end position="37"/>
    </location>
</feature>
<feature type="transmembrane region" description="Helical" evidence="5">
    <location>
        <begin position="834"/>
        <end position="855"/>
    </location>
</feature>
<dbReference type="Proteomes" id="UP000007801">
    <property type="component" value="Unassembled WGS sequence"/>
</dbReference>
<dbReference type="InParanoid" id="A0A0P8XSY4"/>
<dbReference type="GO" id="GO:0016020">
    <property type="term" value="C:membrane"/>
    <property type="evidence" value="ECO:0007669"/>
    <property type="project" value="UniProtKB-SubCell"/>
</dbReference>
<proteinExistence type="predicted"/>
<feature type="transmembrane region" description="Helical" evidence="5">
    <location>
        <begin position="1151"/>
        <end position="1171"/>
    </location>
</feature>